<dbReference type="EMBL" id="LNYK01000002">
    <property type="protein sequence ID" value="KTD23025.1"/>
    <property type="molecule type" value="Genomic_DNA"/>
</dbReference>
<dbReference type="GO" id="GO:0009089">
    <property type="term" value="P:lysine biosynthetic process via diaminopimelate"/>
    <property type="evidence" value="ECO:0007669"/>
    <property type="project" value="InterPro"/>
</dbReference>
<dbReference type="PANTHER" id="PTHR31689:SF0">
    <property type="entry name" value="DIAMINOPIMELATE EPIMERASE"/>
    <property type="match status" value="1"/>
</dbReference>
<comment type="caution">
    <text evidence="3">The sequence shown here is derived from an EMBL/GenBank/DDBJ whole genome shotgun (WGS) entry which is preliminary data.</text>
</comment>
<evidence type="ECO:0000313" key="3">
    <source>
        <dbReference type="EMBL" id="KTD23025.1"/>
    </source>
</evidence>
<sequence>MSIKLYTAEACKNTFIIADCLNLASVDEAHFLTIHQHLVDQQCDDALILKNAVIMDNNLSIEMLVLGVDQSLGEFCGNGARACAAYLHAQYPKLQFYIKAQGRNYRLRHYGHSVYGVDLPHVNFIPQKKFIAQSDIFQQTGGFYAWRFQDHLLYYADVMEPHLILNERLSVEEVGQLGQMLNQNDALFPKGINLTVFYQQDSCTLAAVTYERGVQRLTQSCGTGACCAAVFCFQKHQAEIKVQNPGGTLYITNHQTGITLKGLAHIT</sequence>
<gene>
    <name evidence="3" type="primary">dapF_2</name>
    <name evidence="3" type="ORF">Llon_0259</name>
</gene>
<dbReference type="AlphaFoldDB" id="A0A0W0VSG2"/>
<dbReference type="SUPFAM" id="SSF54506">
    <property type="entry name" value="Diaminopimelate epimerase-like"/>
    <property type="match status" value="2"/>
</dbReference>
<keyword evidence="2 3" id="KW-0413">Isomerase</keyword>
<protein>
    <submittedName>
        <fullName evidence="3">Diaminopimelate epimerase</fullName>
        <ecNumber evidence="3">5.1.1.7</ecNumber>
    </submittedName>
</protein>
<dbReference type="InterPro" id="IPR001653">
    <property type="entry name" value="DAP_epimerase_DapF"/>
</dbReference>
<organism evidence="3 4">
    <name type="scientific">Legionella londiniensis</name>
    <dbReference type="NCBI Taxonomy" id="45068"/>
    <lineage>
        <taxon>Bacteria</taxon>
        <taxon>Pseudomonadati</taxon>
        <taxon>Pseudomonadota</taxon>
        <taxon>Gammaproteobacteria</taxon>
        <taxon>Legionellales</taxon>
        <taxon>Legionellaceae</taxon>
        <taxon>Legionella</taxon>
    </lineage>
</organism>
<dbReference type="GO" id="GO:0008837">
    <property type="term" value="F:diaminopimelate epimerase activity"/>
    <property type="evidence" value="ECO:0007669"/>
    <property type="project" value="UniProtKB-EC"/>
</dbReference>
<dbReference type="PATRIC" id="fig|45068.5.peg.275"/>
<evidence type="ECO:0000256" key="1">
    <source>
        <dbReference type="ARBA" id="ARBA00010219"/>
    </source>
</evidence>
<dbReference type="Proteomes" id="UP000054997">
    <property type="component" value="Unassembled WGS sequence"/>
</dbReference>
<comment type="similarity">
    <text evidence="1">Belongs to the diaminopimelate epimerase family.</text>
</comment>
<dbReference type="EC" id="5.1.1.7" evidence="3"/>
<keyword evidence="4" id="KW-1185">Reference proteome</keyword>
<evidence type="ECO:0000313" key="4">
    <source>
        <dbReference type="Proteomes" id="UP000054997"/>
    </source>
</evidence>
<evidence type="ECO:0000256" key="2">
    <source>
        <dbReference type="ARBA" id="ARBA00023235"/>
    </source>
</evidence>
<dbReference type="STRING" id="45068.Llon_0259"/>
<dbReference type="OrthoDB" id="9805408at2"/>
<reference evidence="3 4" key="1">
    <citation type="submission" date="2015-11" db="EMBL/GenBank/DDBJ databases">
        <title>Genomic analysis of 38 Legionella species identifies large and diverse effector repertoires.</title>
        <authorList>
            <person name="Burstein D."/>
            <person name="Amaro F."/>
            <person name="Zusman T."/>
            <person name="Lifshitz Z."/>
            <person name="Cohen O."/>
            <person name="Gilbert J.A."/>
            <person name="Pupko T."/>
            <person name="Shuman H.A."/>
            <person name="Segal G."/>
        </authorList>
    </citation>
    <scope>NUCLEOTIDE SEQUENCE [LARGE SCALE GENOMIC DNA]</scope>
    <source>
        <strain evidence="3 4">ATCC 49505</strain>
    </source>
</reference>
<dbReference type="Gene3D" id="3.10.310.10">
    <property type="entry name" value="Diaminopimelate Epimerase, Chain A, domain 1"/>
    <property type="match status" value="2"/>
</dbReference>
<proteinExistence type="inferred from homology"/>
<dbReference type="PANTHER" id="PTHR31689">
    <property type="entry name" value="DIAMINOPIMELATE EPIMERASE, CHLOROPLASTIC"/>
    <property type="match status" value="1"/>
</dbReference>
<name>A0A0W0VSG2_9GAMM</name>
<dbReference type="GO" id="GO:0005829">
    <property type="term" value="C:cytosol"/>
    <property type="evidence" value="ECO:0007669"/>
    <property type="project" value="TreeGrafter"/>
</dbReference>
<dbReference type="RefSeq" id="WP_058528280.1">
    <property type="nucleotide sequence ID" value="NZ_CAAAHZ010000012.1"/>
</dbReference>
<accession>A0A0W0VSG2</accession>